<feature type="transmembrane region" description="Helical" evidence="5">
    <location>
        <begin position="390"/>
        <end position="411"/>
    </location>
</feature>
<feature type="transmembrane region" description="Helical" evidence="5">
    <location>
        <begin position="423"/>
        <end position="442"/>
    </location>
</feature>
<dbReference type="EMBL" id="JACCBH010000001">
    <property type="protein sequence ID" value="NYD53799.1"/>
    <property type="molecule type" value="Genomic_DNA"/>
</dbReference>
<feature type="transmembrane region" description="Helical" evidence="5">
    <location>
        <begin position="358"/>
        <end position="378"/>
    </location>
</feature>
<keyword evidence="3 5" id="KW-1133">Transmembrane helix</keyword>
<evidence type="ECO:0000256" key="3">
    <source>
        <dbReference type="ARBA" id="ARBA00022989"/>
    </source>
</evidence>
<feature type="transmembrane region" description="Helical" evidence="5">
    <location>
        <begin position="21"/>
        <end position="39"/>
    </location>
</feature>
<dbReference type="PANTHER" id="PTHR23523">
    <property type="match status" value="1"/>
</dbReference>
<feature type="transmembrane region" description="Helical" evidence="5">
    <location>
        <begin position="118"/>
        <end position="136"/>
    </location>
</feature>
<feature type="domain" description="Major facilitator superfamily (MFS) profile" evidence="6">
    <location>
        <begin position="24"/>
        <end position="447"/>
    </location>
</feature>
<evidence type="ECO:0000313" key="7">
    <source>
        <dbReference type="EMBL" id="NYD53799.1"/>
    </source>
</evidence>
<keyword evidence="8" id="KW-1185">Reference proteome</keyword>
<dbReference type="PANTHER" id="PTHR23523:SF2">
    <property type="entry name" value="2-NITROIMIDAZOLE TRANSPORTER"/>
    <property type="match status" value="1"/>
</dbReference>
<proteinExistence type="predicted"/>
<dbReference type="InterPro" id="IPR011701">
    <property type="entry name" value="MFS"/>
</dbReference>
<evidence type="ECO:0000256" key="1">
    <source>
        <dbReference type="ARBA" id="ARBA00004651"/>
    </source>
</evidence>
<evidence type="ECO:0000256" key="4">
    <source>
        <dbReference type="ARBA" id="ARBA00023136"/>
    </source>
</evidence>
<keyword evidence="2 5" id="KW-0812">Transmembrane</keyword>
<feature type="transmembrane region" description="Helical" evidence="5">
    <location>
        <begin position="94"/>
        <end position="112"/>
    </location>
</feature>
<dbReference type="GO" id="GO:0005886">
    <property type="term" value="C:plasma membrane"/>
    <property type="evidence" value="ECO:0007669"/>
    <property type="project" value="UniProtKB-SubCell"/>
</dbReference>
<gene>
    <name evidence="7" type="ORF">BKA02_000854</name>
</gene>
<accession>A0A7Y9JNK4</accession>
<evidence type="ECO:0000256" key="2">
    <source>
        <dbReference type="ARBA" id="ARBA00022692"/>
    </source>
</evidence>
<organism evidence="7 8">
    <name type="scientific">Microbacterium pseudoresistens</name>
    <dbReference type="NCBI Taxonomy" id="640634"/>
    <lineage>
        <taxon>Bacteria</taxon>
        <taxon>Bacillati</taxon>
        <taxon>Actinomycetota</taxon>
        <taxon>Actinomycetes</taxon>
        <taxon>Micrococcales</taxon>
        <taxon>Microbacteriaceae</taxon>
        <taxon>Microbacterium</taxon>
    </lineage>
</organism>
<dbReference type="InterPro" id="IPR036259">
    <property type="entry name" value="MFS_trans_sf"/>
</dbReference>
<feature type="transmembrane region" description="Helical" evidence="5">
    <location>
        <begin position="266"/>
        <end position="287"/>
    </location>
</feature>
<dbReference type="Gene3D" id="1.20.1250.20">
    <property type="entry name" value="MFS general substrate transporter like domains"/>
    <property type="match status" value="2"/>
</dbReference>
<comment type="caution">
    <text evidence="7">The sequence shown here is derived from an EMBL/GenBank/DDBJ whole genome shotgun (WGS) entry which is preliminary data.</text>
</comment>
<feature type="transmembrane region" description="Helical" evidence="5">
    <location>
        <begin position="59"/>
        <end position="82"/>
    </location>
</feature>
<dbReference type="RefSeq" id="WP_343045343.1">
    <property type="nucleotide sequence ID" value="NZ_BAABLC010000007.1"/>
</dbReference>
<dbReference type="InterPro" id="IPR020846">
    <property type="entry name" value="MFS_dom"/>
</dbReference>
<protein>
    <submittedName>
        <fullName evidence="7">CP family cyanate transporter-like MFS transporter</fullName>
    </submittedName>
</protein>
<dbReference type="AlphaFoldDB" id="A0A7Y9JNK4"/>
<dbReference type="PROSITE" id="PS50850">
    <property type="entry name" value="MFS"/>
    <property type="match status" value="1"/>
</dbReference>
<evidence type="ECO:0000259" key="6">
    <source>
        <dbReference type="PROSITE" id="PS50850"/>
    </source>
</evidence>
<sequence>MARRIAELVTGAVRSAARAPLWRGRVLAVLGIVLCAFSLRSAVASLSPVVDRIGAEYPLSAAMLGIVGTLPPVCFAVFGLLTPVLEKRFGLERVAAFALSAVALGLVARGLSFDAISLLITSGVIFAGVGMGNILLPPLVKKYFPDRLGAMMTLYTTMMAVSTFLPPLVAVPVADGAGWRFSLAMWGVFALAGIFPWVILLVRERIGQGIGASAEPAAPAEAAPPEEPALLRPRADYGDAASMSTGPIVVAPPDGRILTRMLRIPLAWAIAIVFSTSSTLSYVAFAWLPQLLVDRVGVDEATAGTLLSLFALIGLPAGLVVPLLVVRFQATRSIYIVGMLGALAGVAGMLFAPVPALIPLWVVLYGCVGLMFPLALVLISIRARTPESAVALSGFAQSTGYMIAAVFPVLVGVLHDATGGWDVPLIVLGGVVLASIPAGIVAGRRRTVEDEWERRRGRWR</sequence>
<dbReference type="Proteomes" id="UP000552045">
    <property type="component" value="Unassembled WGS sequence"/>
</dbReference>
<comment type="subcellular location">
    <subcellularLocation>
        <location evidence="1">Cell membrane</location>
        <topology evidence="1">Multi-pass membrane protein</topology>
    </subcellularLocation>
</comment>
<dbReference type="SUPFAM" id="SSF103473">
    <property type="entry name" value="MFS general substrate transporter"/>
    <property type="match status" value="1"/>
</dbReference>
<reference evidence="7 8" key="1">
    <citation type="submission" date="2020-07" db="EMBL/GenBank/DDBJ databases">
        <title>Sequencing the genomes of 1000 actinobacteria strains.</title>
        <authorList>
            <person name="Klenk H.-P."/>
        </authorList>
    </citation>
    <scope>NUCLEOTIDE SEQUENCE [LARGE SCALE GENOMIC DNA]</scope>
    <source>
        <strain evidence="7 8">DSM 22185</strain>
    </source>
</reference>
<evidence type="ECO:0000313" key="8">
    <source>
        <dbReference type="Proteomes" id="UP000552045"/>
    </source>
</evidence>
<feature type="transmembrane region" description="Helical" evidence="5">
    <location>
        <begin position="307"/>
        <end position="326"/>
    </location>
</feature>
<dbReference type="InterPro" id="IPR052524">
    <property type="entry name" value="MFS_Cyanate_Porter"/>
</dbReference>
<name>A0A7Y9JNK4_9MICO</name>
<evidence type="ECO:0000256" key="5">
    <source>
        <dbReference type="SAM" id="Phobius"/>
    </source>
</evidence>
<feature type="transmembrane region" description="Helical" evidence="5">
    <location>
        <begin position="183"/>
        <end position="202"/>
    </location>
</feature>
<keyword evidence="4 5" id="KW-0472">Membrane</keyword>
<feature type="transmembrane region" description="Helical" evidence="5">
    <location>
        <begin position="148"/>
        <end position="171"/>
    </location>
</feature>
<dbReference type="GO" id="GO:0022857">
    <property type="term" value="F:transmembrane transporter activity"/>
    <property type="evidence" value="ECO:0007669"/>
    <property type="project" value="InterPro"/>
</dbReference>
<dbReference type="Pfam" id="PF07690">
    <property type="entry name" value="MFS_1"/>
    <property type="match status" value="1"/>
</dbReference>
<feature type="transmembrane region" description="Helical" evidence="5">
    <location>
        <begin position="333"/>
        <end position="352"/>
    </location>
</feature>